<keyword evidence="6 10" id="KW-0472">Membrane</keyword>
<dbReference type="Pfam" id="PF00893">
    <property type="entry name" value="Multi_Drug_Res"/>
    <property type="match status" value="1"/>
</dbReference>
<evidence type="ECO:0000256" key="3">
    <source>
        <dbReference type="ARBA" id="ARBA00022475"/>
    </source>
</evidence>
<gene>
    <name evidence="11" type="primary">sugE</name>
    <name evidence="11" type="ORF">NCTC11370_00665</name>
</gene>
<evidence type="ECO:0000313" key="12">
    <source>
        <dbReference type="Proteomes" id="UP000254554"/>
    </source>
</evidence>
<keyword evidence="4 9" id="KW-0812">Transmembrane</keyword>
<dbReference type="Proteomes" id="UP000254554">
    <property type="component" value="Unassembled WGS sequence"/>
</dbReference>
<evidence type="ECO:0000256" key="10">
    <source>
        <dbReference type="SAM" id="Phobius"/>
    </source>
</evidence>
<evidence type="ECO:0000256" key="6">
    <source>
        <dbReference type="ARBA" id="ARBA00023136"/>
    </source>
</evidence>
<evidence type="ECO:0000313" key="11">
    <source>
        <dbReference type="EMBL" id="STO20606.1"/>
    </source>
</evidence>
<dbReference type="GeneID" id="93292708"/>
<dbReference type="EMBL" id="UGGT01000001">
    <property type="protein sequence ID" value="STO20606.1"/>
    <property type="molecule type" value="Genomic_DNA"/>
</dbReference>
<dbReference type="GO" id="GO:0022857">
    <property type="term" value="F:transmembrane transporter activity"/>
    <property type="evidence" value="ECO:0007669"/>
    <property type="project" value="InterPro"/>
</dbReference>
<feature type="transmembrane region" description="Helical" evidence="10">
    <location>
        <begin position="33"/>
        <end position="50"/>
    </location>
</feature>
<dbReference type="RefSeq" id="WP_010652906.1">
    <property type="nucleotide sequence ID" value="NZ_JAPHOO010000001.1"/>
</dbReference>
<dbReference type="AlphaFoldDB" id="A0A377G722"/>
<evidence type="ECO:0000256" key="2">
    <source>
        <dbReference type="ARBA" id="ARBA00022448"/>
    </source>
</evidence>
<dbReference type="STRING" id="1094715.GCA_000236165_01756"/>
<keyword evidence="12" id="KW-1185">Reference proteome</keyword>
<dbReference type="SUPFAM" id="SSF103481">
    <property type="entry name" value="Multidrug resistance efflux transporter EmrE"/>
    <property type="match status" value="1"/>
</dbReference>
<comment type="similarity">
    <text evidence="7">Belongs to the drug/metabolite transporter (DMT) superfamily. Small multidrug resistance (SMR) (TC 2.A.7.1) family. Gdx/SugE subfamily.</text>
</comment>
<organism evidence="11 12">
    <name type="scientific">Fluoribacter dumoffii</name>
    <dbReference type="NCBI Taxonomy" id="463"/>
    <lineage>
        <taxon>Bacteria</taxon>
        <taxon>Pseudomonadati</taxon>
        <taxon>Pseudomonadota</taxon>
        <taxon>Gammaproteobacteria</taxon>
        <taxon>Legionellales</taxon>
        <taxon>Legionellaceae</taxon>
        <taxon>Fluoribacter</taxon>
    </lineage>
</organism>
<proteinExistence type="inferred from homology"/>
<dbReference type="GO" id="GO:0005886">
    <property type="term" value="C:plasma membrane"/>
    <property type="evidence" value="ECO:0007669"/>
    <property type="project" value="UniProtKB-SubCell"/>
</dbReference>
<comment type="subcellular location">
    <subcellularLocation>
        <location evidence="1 9">Cell membrane</location>
        <topology evidence="1 9">Multi-pass membrane protein</topology>
    </subcellularLocation>
</comment>
<name>A0A377G722_9GAMM</name>
<feature type="transmembrane region" description="Helical" evidence="10">
    <location>
        <begin position="84"/>
        <end position="102"/>
    </location>
</feature>
<protein>
    <recommendedName>
        <fullName evidence="8">Guanidinium exporter</fullName>
    </recommendedName>
</protein>
<keyword evidence="5 10" id="KW-1133">Transmembrane helix</keyword>
<sequence length="104" mass="11307">MAWVYLFFAGLLEIVWAYYMKQSSGFTKLNPSIITFVAMILSFLLLSLAMRQLSLGTAYAIWTGIGAVGAFLVGIFVLGEPAHSLRIIAGLFIISGLILMKISG</sequence>
<keyword evidence="3" id="KW-1003">Cell membrane</keyword>
<dbReference type="PANTHER" id="PTHR30561">
    <property type="entry name" value="SMR FAMILY PROTON-DEPENDENT DRUG EFFLUX TRANSPORTER SUGE"/>
    <property type="match status" value="1"/>
</dbReference>
<feature type="transmembrane region" description="Helical" evidence="10">
    <location>
        <begin position="57"/>
        <end position="78"/>
    </location>
</feature>
<evidence type="ECO:0000256" key="4">
    <source>
        <dbReference type="ARBA" id="ARBA00022692"/>
    </source>
</evidence>
<dbReference type="InterPro" id="IPR037185">
    <property type="entry name" value="EmrE-like"/>
</dbReference>
<evidence type="ECO:0000256" key="5">
    <source>
        <dbReference type="ARBA" id="ARBA00022989"/>
    </source>
</evidence>
<dbReference type="InterPro" id="IPR045324">
    <property type="entry name" value="Small_multidrug_res"/>
</dbReference>
<dbReference type="PANTHER" id="PTHR30561:SF0">
    <property type="entry name" value="GUANIDINIUM EXPORTER"/>
    <property type="match status" value="1"/>
</dbReference>
<evidence type="ECO:0000256" key="9">
    <source>
        <dbReference type="RuleBase" id="RU003942"/>
    </source>
</evidence>
<evidence type="ECO:0000256" key="8">
    <source>
        <dbReference type="ARBA" id="ARBA00039168"/>
    </source>
</evidence>
<reference evidence="11 12" key="1">
    <citation type="submission" date="2018-06" db="EMBL/GenBank/DDBJ databases">
        <authorList>
            <consortium name="Pathogen Informatics"/>
            <person name="Doyle S."/>
        </authorList>
    </citation>
    <scope>NUCLEOTIDE SEQUENCE [LARGE SCALE GENOMIC DNA]</scope>
    <source>
        <strain evidence="11 12">NCTC11370</strain>
    </source>
</reference>
<accession>A0A377G722</accession>
<keyword evidence="2" id="KW-0813">Transport</keyword>
<dbReference type="FunFam" id="1.10.3730.20:FF:000001">
    <property type="entry name" value="Quaternary ammonium compound resistance transporter SugE"/>
    <property type="match status" value="1"/>
</dbReference>
<dbReference type="Gene3D" id="1.10.3730.20">
    <property type="match status" value="1"/>
</dbReference>
<dbReference type="InterPro" id="IPR000390">
    <property type="entry name" value="Small_drug/metabolite_transptr"/>
</dbReference>
<dbReference type="OrthoDB" id="9808638at2"/>
<dbReference type="GO" id="GO:1990961">
    <property type="term" value="P:xenobiotic detoxification by transmembrane export across the plasma membrane"/>
    <property type="evidence" value="ECO:0007669"/>
    <property type="project" value="UniProtKB-ARBA"/>
</dbReference>
<evidence type="ECO:0000256" key="1">
    <source>
        <dbReference type="ARBA" id="ARBA00004651"/>
    </source>
</evidence>
<evidence type="ECO:0000256" key="7">
    <source>
        <dbReference type="ARBA" id="ARBA00038151"/>
    </source>
</evidence>